<dbReference type="PANTHER" id="PTHR30006">
    <property type="entry name" value="THIAMINE-BINDING PERIPLASMIC PROTEIN-RELATED"/>
    <property type="match status" value="1"/>
</dbReference>
<evidence type="ECO:0000256" key="2">
    <source>
        <dbReference type="SAM" id="SignalP"/>
    </source>
</evidence>
<protein>
    <submittedName>
        <fullName evidence="3">Phosphoglycerate transport regulatory protein pgtC</fullName>
    </submittedName>
</protein>
<dbReference type="SUPFAM" id="SSF53850">
    <property type="entry name" value="Periplasmic binding protein-like II"/>
    <property type="match status" value="1"/>
</dbReference>
<name>A0A377HMF4_GRIHO</name>
<gene>
    <name evidence="3" type="primary">pgtC_1</name>
    <name evidence="3" type="ORF">NCTC11645_01659</name>
</gene>
<feature type="signal peptide" evidence="2">
    <location>
        <begin position="1"/>
        <end position="33"/>
    </location>
</feature>
<reference evidence="3 4" key="1">
    <citation type="submission" date="2018-06" db="EMBL/GenBank/DDBJ databases">
        <authorList>
            <consortium name="Pathogen Informatics"/>
            <person name="Doyle S."/>
        </authorList>
    </citation>
    <scope>NUCLEOTIDE SEQUENCE [LARGE SCALE GENOMIC DNA]</scope>
    <source>
        <strain evidence="3 4">NCTC11645</strain>
    </source>
</reference>
<keyword evidence="1 2" id="KW-0732">Signal</keyword>
<sequence>MTASNYQGSTGKYVKATLAASLILALGSNSALAMSDKGLVIVTSFPNDVTDVYKKSFEKKYPGVNVEILSKKTTAGIKYLQETSSNNKSDIFWASAPDAFEVLKDNNLLAAYSSSITGIPDKVGTFPINDPDGFYKGFALSGYGMMWNERYMKAKKLPTPKEWHDLAKPVYHKHVGMSAPSRSGTTHLTVEAILQGEGWQQGWETLKAISGNFKTVTERSFGVPDGVNSGSFGIGIVIDFFGLSSKATGFPVDFHYPTVTALVPANVGMVKSAPNSEAAGAFIDFLLSEEGQALLLDKKIQRLPVNPAAYANTPEGFPNPFTGQKLGTVDFNLDVSKSRYNVVNSLFDVMITYRLDELREATKAIQEAEAQATEANNADALALVAQAKRLVGVVPITAEQASNPEFSGIFTKKRKKASDKVEARQAEIEQEWDKATLANYSKATALAKQAIDLL</sequence>
<organism evidence="3 4">
    <name type="scientific">Grimontia hollisae</name>
    <name type="common">Vibrio hollisae</name>
    <dbReference type="NCBI Taxonomy" id="673"/>
    <lineage>
        <taxon>Bacteria</taxon>
        <taxon>Pseudomonadati</taxon>
        <taxon>Pseudomonadota</taxon>
        <taxon>Gammaproteobacteria</taxon>
        <taxon>Vibrionales</taxon>
        <taxon>Vibrionaceae</taxon>
        <taxon>Grimontia</taxon>
    </lineage>
</organism>
<evidence type="ECO:0000313" key="3">
    <source>
        <dbReference type="EMBL" id="STO57274.1"/>
    </source>
</evidence>
<dbReference type="PANTHER" id="PTHR30006:SF25">
    <property type="entry name" value="PHOSPHOGLYCERATE TRANSPORT REGULATORY PROTEIN PGTC"/>
    <property type="match status" value="1"/>
</dbReference>
<proteinExistence type="predicted"/>
<dbReference type="Gene3D" id="3.40.190.10">
    <property type="entry name" value="Periplasmic binding protein-like II"/>
    <property type="match status" value="2"/>
</dbReference>
<dbReference type="Proteomes" id="UP000254512">
    <property type="component" value="Unassembled WGS sequence"/>
</dbReference>
<dbReference type="EMBL" id="UGHD01000002">
    <property type="protein sequence ID" value="STO57274.1"/>
    <property type="molecule type" value="Genomic_DNA"/>
</dbReference>
<dbReference type="GO" id="GO:0030288">
    <property type="term" value="C:outer membrane-bounded periplasmic space"/>
    <property type="evidence" value="ECO:0007669"/>
    <property type="project" value="TreeGrafter"/>
</dbReference>
<evidence type="ECO:0000256" key="1">
    <source>
        <dbReference type="ARBA" id="ARBA00022729"/>
    </source>
</evidence>
<feature type="chain" id="PRO_5016911662" evidence="2">
    <location>
        <begin position="34"/>
        <end position="454"/>
    </location>
</feature>
<dbReference type="RefSeq" id="WP_115659675.1">
    <property type="nucleotide sequence ID" value="NZ_UGHD01000002.1"/>
</dbReference>
<dbReference type="STRING" id="673.AL542_17720"/>
<dbReference type="AlphaFoldDB" id="A0A377HMF4"/>
<evidence type="ECO:0000313" key="4">
    <source>
        <dbReference type="Proteomes" id="UP000254512"/>
    </source>
</evidence>
<accession>A0A377HMF4</accession>
<dbReference type="Pfam" id="PF13343">
    <property type="entry name" value="SBP_bac_6"/>
    <property type="match status" value="1"/>
</dbReference>